<reference evidence="1 2" key="1">
    <citation type="submission" date="2023-09" db="EMBL/GenBank/DDBJ databases">
        <title>Genomes of two closely related lineages of the louse Polyplax serrata with different host specificities.</title>
        <authorList>
            <person name="Martinu J."/>
            <person name="Tarabai H."/>
            <person name="Stefka J."/>
            <person name="Hypsa V."/>
        </authorList>
    </citation>
    <scope>NUCLEOTIDE SEQUENCE [LARGE SCALE GENOMIC DNA]</scope>
    <source>
        <strain evidence="1">98ZLc_SE</strain>
    </source>
</reference>
<evidence type="ECO:0000313" key="2">
    <source>
        <dbReference type="Proteomes" id="UP001359485"/>
    </source>
</evidence>
<proteinExistence type="predicted"/>
<sequence length="147" mass="16698">MRNHELIKGRCITVLLSSLSRQPATKVEIIGAGNRNPVAPSHRFIESEYVLHHDQQTTDSKQPSPVPNLRIPIKIVRDDPSRVPLAWTLAENETTNLDIFDYGRPRISTDINRIQDSYWSSGFLKSSFVINSVESIYLGIDQAHIYI</sequence>
<evidence type="ECO:0000313" key="1">
    <source>
        <dbReference type="EMBL" id="KAK6624300.1"/>
    </source>
</evidence>
<protein>
    <submittedName>
        <fullName evidence="1">Uncharacterized protein</fullName>
    </submittedName>
</protein>
<name>A0ABR1AP81_POLSC</name>
<comment type="caution">
    <text evidence="1">The sequence shown here is derived from an EMBL/GenBank/DDBJ whole genome shotgun (WGS) entry which is preliminary data.</text>
</comment>
<dbReference type="Proteomes" id="UP001359485">
    <property type="component" value="Unassembled WGS sequence"/>
</dbReference>
<organism evidence="1 2">
    <name type="scientific">Polyplax serrata</name>
    <name type="common">Common mouse louse</name>
    <dbReference type="NCBI Taxonomy" id="468196"/>
    <lineage>
        <taxon>Eukaryota</taxon>
        <taxon>Metazoa</taxon>
        <taxon>Ecdysozoa</taxon>
        <taxon>Arthropoda</taxon>
        <taxon>Hexapoda</taxon>
        <taxon>Insecta</taxon>
        <taxon>Pterygota</taxon>
        <taxon>Neoptera</taxon>
        <taxon>Paraneoptera</taxon>
        <taxon>Psocodea</taxon>
        <taxon>Troctomorpha</taxon>
        <taxon>Phthiraptera</taxon>
        <taxon>Anoplura</taxon>
        <taxon>Polyplacidae</taxon>
        <taxon>Polyplax</taxon>
    </lineage>
</organism>
<gene>
    <name evidence="1" type="ORF">RUM44_011159</name>
</gene>
<dbReference type="EMBL" id="JAWJWF010000046">
    <property type="protein sequence ID" value="KAK6624300.1"/>
    <property type="molecule type" value="Genomic_DNA"/>
</dbReference>
<keyword evidence="2" id="KW-1185">Reference proteome</keyword>
<accession>A0ABR1AP81</accession>